<dbReference type="PANTHER" id="PTHR33371:SF4">
    <property type="entry name" value="INTERMEMBRANE PHOSPHOLIPID TRANSPORT SYSTEM BINDING PROTEIN MLAD"/>
    <property type="match status" value="1"/>
</dbReference>
<proteinExistence type="predicted"/>
<dbReference type="Pfam" id="PF02470">
    <property type="entry name" value="MlaD"/>
    <property type="match status" value="1"/>
</dbReference>
<sequence>MATVSCGSEGRDNAAAYCADVPDTVGLYVGNKVTQMGYPIGTISAITPTPTHVRVEFDLTEQRAIPSEVKAVIRSASILADRSLELVGNYDGGPRLDPGGCIPLNRSLSPKSLSEVIGSADLFLNAVNESGSANIADTVRGVDQLAAGNGAGAAQLLASSSALLDSPDQAIGDIGSIIQNSAELTEMLTEMREPIKGILMDAPTAIDDVSQAMLGAGRMAGPEGYGTLGPLIETVATLETRLGDETQLTLDAVSATVRKVSPHANAFAHLFNPVPWWINSVANHYNAHQFSPFNIAYRPPLFRVRTHNGLALCGFMNASVPGSCADVNGQPFAVDVALLQYVLQEASRR</sequence>
<dbReference type="EMBL" id="MBER01000173">
    <property type="protein sequence ID" value="OMC34288.1"/>
    <property type="molecule type" value="Genomic_DNA"/>
</dbReference>
<evidence type="ECO:0000313" key="2">
    <source>
        <dbReference type="EMBL" id="OMC34288.1"/>
    </source>
</evidence>
<accession>A0ABD6QCP8</accession>
<dbReference type="Proteomes" id="UP000187001">
    <property type="component" value="Unassembled WGS sequence"/>
</dbReference>
<dbReference type="InterPro" id="IPR003399">
    <property type="entry name" value="Mce/MlaD"/>
</dbReference>
<name>A0ABD6QCP8_MYCFO</name>
<reference evidence="2 3" key="1">
    <citation type="submission" date="2016-07" db="EMBL/GenBank/DDBJ databases">
        <authorList>
            <person name="Sutton G."/>
            <person name="Brinkac L."/>
            <person name="Sanka R."/>
            <person name="Adams M."/>
            <person name="Lau E."/>
            <person name="Kumar A."/>
            <person name="Macaden R."/>
        </authorList>
    </citation>
    <scope>NUCLEOTIDE SEQUENCE [LARGE SCALE GENOMIC DNA]</scope>
    <source>
        <strain evidence="2 3">GA-0871</strain>
    </source>
</reference>
<organism evidence="2 3">
    <name type="scientific">Mycolicibacterium fortuitum</name>
    <name type="common">Mycobacterium fortuitum</name>
    <dbReference type="NCBI Taxonomy" id="1766"/>
    <lineage>
        <taxon>Bacteria</taxon>
        <taxon>Bacillati</taxon>
        <taxon>Actinomycetota</taxon>
        <taxon>Actinomycetes</taxon>
        <taxon>Mycobacteriales</taxon>
        <taxon>Mycobacteriaceae</taxon>
        <taxon>Mycolicibacterium</taxon>
    </lineage>
</organism>
<evidence type="ECO:0000313" key="3">
    <source>
        <dbReference type="Proteomes" id="UP000187001"/>
    </source>
</evidence>
<gene>
    <name evidence="2" type="ORF">A5742_14245</name>
</gene>
<dbReference type="InterPro" id="IPR052336">
    <property type="entry name" value="MlaD_Phospholipid_Transporter"/>
</dbReference>
<comment type="caution">
    <text evidence="2">The sequence shown here is derived from an EMBL/GenBank/DDBJ whole genome shotgun (WGS) entry which is preliminary data.</text>
</comment>
<dbReference type="PANTHER" id="PTHR33371">
    <property type="entry name" value="INTERMEMBRANE PHOSPHOLIPID TRANSPORT SYSTEM BINDING PROTEIN MLAD-RELATED"/>
    <property type="match status" value="1"/>
</dbReference>
<protein>
    <submittedName>
        <fullName evidence="2">Mammalian cell entry protein</fullName>
    </submittedName>
</protein>
<feature type="domain" description="Mce/MlaD" evidence="1">
    <location>
        <begin position="19"/>
        <end position="87"/>
    </location>
</feature>
<evidence type="ECO:0000259" key="1">
    <source>
        <dbReference type="Pfam" id="PF02470"/>
    </source>
</evidence>
<dbReference type="AlphaFoldDB" id="A0ABD6QCP8"/>